<dbReference type="InterPro" id="IPR050777">
    <property type="entry name" value="SET2_Histone-Lys_MeTrsfase"/>
</dbReference>
<dbReference type="SMART" id="SM00317">
    <property type="entry name" value="SET"/>
    <property type="match status" value="1"/>
</dbReference>
<evidence type="ECO:0000256" key="2">
    <source>
        <dbReference type="ARBA" id="ARBA00022454"/>
    </source>
</evidence>
<dbReference type="AlphaFoldDB" id="A0A4R5KBZ8"/>
<feature type="domain" description="SET" evidence="6">
    <location>
        <begin position="14"/>
        <end position="121"/>
    </location>
</feature>
<dbReference type="Proteomes" id="UP000295636">
    <property type="component" value="Unassembled WGS sequence"/>
</dbReference>
<dbReference type="Gene3D" id="2.170.270.10">
    <property type="entry name" value="SET domain"/>
    <property type="match status" value="1"/>
</dbReference>
<dbReference type="GO" id="GO:0032259">
    <property type="term" value="P:methylation"/>
    <property type="evidence" value="ECO:0007669"/>
    <property type="project" value="UniProtKB-KW"/>
</dbReference>
<sequence length="176" mass="20009">MKKRTYDETTWYDPRLAILQSTIQGKGMFASEPIRKGEIICIIGGTVFNDDEFQAYIKTVSRWNAVQIGEDTHLVDLSVPPEEMDGSMNHCCNSNTWMLDEVTVEARRDIAEGEEVTIDYALQTGGSDWYMECHCGSPLCRNIVSGDDWKKSDVQEQYMGHFAPFINGRIRKLKGD</sequence>
<dbReference type="PANTHER" id="PTHR22884">
    <property type="entry name" value="SET DOMAIN PROTEINS"/>
    <property type="match status" value="1"/>
</dbReference>
<dbReference type="EMBL" id="SMRT01000019">
    <property type="protein sequence ID" value="TDF92723.1"/>
    <property type="molecule type" value="Genomic_DNA"/>
</dbReference>
<evidence type="ECO:0000313" key="9">
    <source>
        <dbReference type="Proteomes" id="UP000295636"/>
    </source>
</evidence>
<accession>A0A4R5KBZ8</accession>
<evidence type="ECO:0000256" key="4">
    <source>
        <dbReference type="ARBA" id="ARBA00022679"/>
    </source>
</evidence>
<evidence type="ECO:0000256" key="3">
    <source>
        <dbReference type="ARBA" id="ARBA00022603"/>
    </source>
</evidence>
<evidence type="ECO:0000259" key="7">
    <source>
        <dbReference type="PROSITE" id="PS50868"/>
    </source>
</evidence>
<dbReference type="SUPFAM" id="SSF82199">
    <property type="entry name" value="SET domain"/>
    <property type="match status" value="1"/>
</dbReference>
<dbReference type="OrthoDB" id="9804945at2"/>
<keyword evidence="2" id="KW-0158">Chromosome</keyword>
<gene>
    <name evidence="8" type="ORF">E1757_28775</name>
</gene>
<evidence type="ECO:0000256" key="5">
    <source>
        <dbReference type="ARBA" id="ARBA00022691"/>
    </source>
</evidence>
<dbReference type="InterPro" id="IPR046341">
    <property type="entry name" value="SET_dom_sf"/>
</dbReference>
<dbReference type="RefSeq" id="WP_133234736.1">
    <property type="nucleotide sequence ID" value="NZ_SMRT01000019.1"/>
</dbReference>
<dbReference type="GO" id="GO:0008168">
    <property type="term" value="F:methyltransferase activity"/>
    <property type="evidence" value="ECO:0007669"/>
    <property type="project" value="UniProtKB-KW"/>
</dbReference>
<comment type="subcellular location">
    <subcellularLocation>
        <location evidence="1">Chromosome</location>
    </subcellularLocation>
</comment>
<evidence type="ECO:0000256" key="1">
    <source>
        <dbReference type="ARBA" id="ARBA00004286"/>
    </source>
</evidence>
<dbReference type="InterPro" id="IPR003616">
    <property type="entry name" value="Post-SET_dom"/>
</dbReference>
<keyword evidence="3 8" id="KW-0489">Methyltransferase</keyword>
<dbReference type="InterPro" id="IPR001214">
    <property type="entry name" value="SET_dom"/>
</dbReference>
<proteinExistence type="predicted"/>
<evidence type="ECO:0000313" key="8">
    <source>
        <dbReference type="EMBL" id="TDF92723.1"/>
    </source>
</evidence>
<name>A0A4R5KBZ8_9BACL</name>
<reference evidence="8 9" key="1">
    <citation type="submission" date="2019-03" db="EMBL/GenBank/DDBJ databases">
        <title>This is whole genome sequence of Paenibacillus sp MS74 strain.</title>
        <authorList>
            <person name="Trinh H.N."/>
        </authorList>
    </citation>
    <scope>NUCLEOTIDE SEQUENCE [LARGE SCALE GENOMIC DNA]</scope>
    <source>
        <strain evidence="8 9">MS74</strain>
    </source>
</reference>
<dbReference type="PROSITE" id="PS50280">
    <property type="entry name" value="SET"/>
    <property type="match status" value="1"/>
</dbReference>
<dbReference type="GO" id="GO:0005694">
    <property type="term" value="C:chromosome"/>
    <property type="evidence" value="ECO:0007669"/>
    <property type="project" value="UniProtKB-SubCell"/>
</dbReference>
<dbReference type="PROSITE" id="PS50868">
    <property type="entry name" value="POST_SET"/>
    <property type="match status" value="1"/>
</dbReference>
<dbReference type="Pfam" id="PF00856">
    <property type="entry name" value="SET"/>
    <property type="match status" value="1"/>
</dbReference>
<keyword evidence="9" id="KW-1185">Reference proteome</keyword>
<protein>
    <submittedName>
        <fullName evidence="8">SET domain-containing protein-lysine N-methyltransferase</fullName>
    </submittedName>
</protein>
<organism evidence="8 9">
    <name type="scientific">Paenibacillus piri</name>
    <dbReference type="NCBI Taxonomy" id="2547395"/>
    <lineage>
        <taxon>Bacteria</taxon>
        <taxon>Bacillati</taxon>
        <taxon>Bacillota</taxon>
        <taxon>Bacilli</taxon>
        <taxon>Bacillales</taxon>
        <taxon>Paenibacillaceae</taxon>
        <taxon>Paenibacillus</taxon>
    </lineage>
</organism>
<keyword evidence="5" id="KW-0949">S-adenosyl-L-methionine</keyword>
<comment type="caution">
    <text evidence="8">The sequence shown here is derived from an EMBL/GenBank/DDBJ whole genome shotgun (WGS) entry which is preliminary data.</text>
</comment>
<evidence type="ECO:0000259" key="6">
    <source>
        <dbReference type="PROSITE" id="PS50280"/>
    </source>
</evidence>
<feature type="domain" description="Post-SET" evidence="7">
    <location>
        <begin position="129"/>
        <end position="145"/>
    </location>
</feature>
<keyword evidence="4 8" id="KW-0808">Transferase</keyword>